<feature type="transmembrane region" description="Helical" evidence="1">
    <location>
        <begin position="100"/>
        <end position="120"/>
    </location>
</feature>
<dbReference type="Proteomes" id="UP001501508">
    <property type="component" value="Unassembled WGS sequence"/>
</dbReference>
<feature type="transmembrane region" description="Helical" evidence="1">
    <location>
        <begin position="50"/>
        <end position="66"/>
    </location>
</feature>
<dbReference type="PANTHER" id="PTHR28008">
    <property type="entry name" value="DOMAIN PROTEIN, PUTATIVE (AFU_ORTHOLOGUE AFUA_3G10980)-RELATED"/>
    <property type="match status" value="1"/>
</dbReference>
<feature type="domain" description="VanZ-like" evidence="2">
    <location>
        <begin position="47"/>
        <end position="120"/>
    </location>
</feature>
<evidence type="ECO:0000256" key="1">
    <source>
        <dbReference type="SAM" id="Phobius"/>
    </source>
</evidence>
<dbReference type="PANTHER" id="PTHR28008:SF1">
    <property type="entry name" value="DOMAIN PROTEIN, PUTATIVE (AFU_ORTHOLOGUE AFUA_3G10980)-RELATED"/>
    <property type="match status" value="1"/>
</dbReference>
<protein>
    <recommendedName>
        <fullName evidence="2">VanZ-like domain-containing protein</fullName>
    </recommendedName>
</protein>
<evidence type="ECO:0000259" key="2">
    <source>
        <dbReference type="Pfam" id="PF04892"/>
    </source>
</evidence>
<keyword evidence="1" id="KW-1133">Transmembrane helix</keyword>
<feature type="transmembrane region" description="Helical" evidence="1">
    <location>
        <begin position="20"/>
        <end position="38"/>
    </location>
</feature>
<organism evidence="3 4">
    <name type="scientific">Ravibacter arvi</name>
    <dbReference type="NCBI Taxonomy" id="2051041"/>
    <lineage>
        <taxon>Bacteria</taxon>
        <taxon>Pseudomonadati</taxon>
        <taxon>Bacteroidota</taxon>
        <taxon>Cytophagia</taxon>
        <taxon>Cytophagales</taxon>
        <taxon>Spirosomataceae</taxon>
        <taxon>Ravibacter</taxon>
    </lineage>
</organism>
<evidence type="ECO:0000313" key="4">
    <source>
        <dbReference type="Proteomes" id="UP001501508"/>
    </source>
</evidence>
<sequence>MIVRLLDSLRLFLAAHRWVGLLWSAIILILCLVPSSGIPRTPVIPFFDKIVHAGIFTIWSFTWTGHYRRRRAIILLTGIGLGLLIEFLQEAMKMGRSFEWLDLAADATGALAGILLYGFLYREPTTGKPLGRFS</sequence>
<keyword evidence="1" id="KW-0472">Membrane</keyword>
<keyword evidence="1" id="KW-0812">Transmembrane</keyword>
<keyword evidence="4" id="KW-1185">Reference proteome</keyword>
<accession>A0ABP8M6M6</accession>
<evidence type="ECO:0000313" key="3">
    <source>
        <dbReference type="EMBL" id="GAA4444329.1"/>
    </source>
</evidence>
<dbReference type="Pfam" id="PF04892">
    <property type="entry name" value="VanZ"/>
    <property type="match status" value="1"/>
</dbReference>
<dbReference type="EMBL" id="BAABEY010000031">
    <property type="protein sequence ID" value="GAA4444329.1"/>
    <property type="molecule type" value="Genomic_DNA"/>
</dbReference>
<feature type="transmembrane region" description="Helical" evidence="1">
    <location>
        <begin position="72"/>
        <end position="88"/>
    </location>
</feature>
<dbReference type="InterPro" id="IPR006976">
    <property type="entry name" value="VanZ-like"/>
</dbReference>
<proteinExistence type="predicted"/>
<name>A0ABP8M6M6_9BACT</name>
<comment type="caution">
    <text evidence="3">The sequence shown here is derived from an EMBL/GenBank/DDBJ whole genome shotgun (WGS) entry which is preliminary data.</text>
</comment>
<gene>
    <name evidence="3" type="ORF">GCM10023091_34320</name>
</gene>
<reference evidence="4" key="1">
    <citation type="journal article" date="2019" name="Int. J. Syst. Evol. Microbiol.">
        <title>The Global Catalogue of Microorganisms (GCM) 10K type strain sequencing project: providing services to taxonomists for standard genome sequencing and annotation.</title>
        <authorList>
            <consortium name="The Broad Institute Genomics Platform"/>
            <consortium name="The Broad Institute Genome Sequencing Center for Infectious Disease"/>
            <person name="Wu L."/>
            <person name="Ma J."/>
        </authorList>
    </citation>
    <scope>NUCLEOTIDE SEQUENCE [LARGE SCALE GENOMIC DNA]</scope>
    <source>
        <strain evidence="4">JCM 31920</strain>
    </source>
</reference>
<dbReference type="RefSeq" id="WP_345031463.1">
    <property type="nucleotide sequence ID" value="NZ_BAABEY010000031.1"/>
</dbReference>